<keyword evidence="3" id="KW-1133">Transmembrane helix</keyword>
<dbReference type="RefSeq" id="WP_249736351.1">
    <property type="nucleotide sequence ID" value="NZ_JAKNCJ010000001.1"/>
</dbReference>
<sequence>MSHAEIDLPGEWEDPSQPAPRRRRRGWLIALLLIGALIAGLGVVIGGYLLSLRGEYEKRSTVSIARTASDGERPADLGSGTNYLLLGSDKRDPETAAREQTFGQRSDVMMLVHVPADGSDIYVLSFPRDLYVDIPGHGKDRINAALAFGGVPLTVATVENYLGAPIAHAALIDFDGIKGLVDALGGVDVEVPLTFEGDGIEFTEGIQHMDGETALTFVRQRYMFADGDFQRNRNQQALLKAILNSFISRDTLSDPMKIREAIGQVSPFLTTDDGLTALTMAQLGVSLRDVRSENIRFMAVPHGEPFTTTGGASVVGTDEEGMDVLRRALAEDAMGAYYSQYAGAY</sequence>
<feature type="domain" description="Cell envelope-related transcriptional attenuator" evidence="4">
    <location>
        <begin position="105"/>
        <end position="246"/>
    </location>
</feature>
<evidence type="ECO:0000256" key="1">
    <source>
        <dbReference type="ARBA" id="ARBA00006068"/>
    </source>
</evidence>
<dbReference type="Proteomes" id="UP001203761">
    <property type="component" value="Unassembled WGS sequence"/>
</dbReference>
<dbReference type="PANTHER" id="PTHR33392:SF6">
    <property type="entry name" value="POLYISOPRENYL-TEICHOIC ACID--PEPTIDOGLYCAN TEICHOIC ACID TRANSFERASE TAGU"/>
    <property type="match status" value="1"/>
</dbReference>
<keyword evidence="6" id="KW-1185">Reference proteome</keyword>
<evidence type="ECO:0000259" key="4">
    <source>
        <dbReference type="Pfam" id="PF03816"/>
    </source>
</evidence>
<organism evidence="5 6">
    <name type="scientific">Brachybacterium equifaecis</name>
    <dbReference type="NCBI Taxonomy" id="2910770"/>
    <lineage>
        <taxon>Bacteria</taxon>
        <taxon>Bacillati</taxon>
        <taxon>Actinomycetota</taxon>
        <taxon>Actinomycetes</taxon>
        <taxon>Micrococcales</taxon>
        <taxon>Dermabacteraceae</taxon>
        <taxon>Brachybacterium</taxon>
    </lineage>
</organism>
<reference evidence="5" key="1">
    <citation type="submission" date="2022-02" db="EMBL/GenBank/DDBJ databases">
        <authorList>
            <person name="Lee M."/>
            <person name="Kim S.-J."/>
            <person name="Jung M.-Y."/>
        </authorList>
    </citation>
    <scope>NUCLEOTIDE SEQUENCE</scope>
    <source>
        <strain evidence="5">JHP9</strain>
    </source>
</reference>
<gene>
    <name evidence="5" type="ORF">Bequi_02115</name>
</gene>
<proteinExistence type="inferred from homology"/>
<dbReference type="PANTHER" id="PTHR33392">
    <property type="entry name" value="POLYISOPRENYL-TEICHOIC ACID--PEPTIDOGLYCAN TEICHOIC ACID TRANSFERASE TAGU"/>
    <property type="match status" value="1"/>
</dbReference>
<dbReference type="NCBIfam" id="TIGR00350">
    <property type="entry name" value="lytR_cpsA_psr"/>
    <property type="match status" value="1"/>
</dbReference>
<evidence type="ECO:0000313" key="6">
    <source>
        <dbReference type="Proteomes" id="UP001203761"/>
    </source>
</evidence>
<evidence type="ECO:0000313" key="5">
    <source>
        <dbReference type="EMBL" id="MCL6422196.1"/>
    </source>
</evidence>
<feature type="transmembrane region" description="Helical" evidence="3">
    <location>
        <begin position="27"/>
        <end position="50"/>
    </location>
</feature>
<dbReference type="InterPro" id="IPR050922">
    <property type="entry name" value="LytR/CpsA/Psr_CW_biosynth"/>
</dbReference>
<name>A0ABT0QX25_9MICO</name>
<comment type="similarity">
    <text evidence="1">Belongs to the LytR/CpsA/Psr (LCP) family.</text>
</comment>
<evidence type="ECO:0000256" key="3">
    <source>
        <dbReference type="SAM" id="Phobius"/>
    </source>
</evidence>
<protein>
    <submittedName>
        <fullName evidence="5">LCP family protein</fullName>
    </submittedName>
</protein>
<evidence type="ECO:0000256" key="2">
    <source>
        <dbReference type="SAM" id="MobiDB-lite"/>
    </source>
</evidence>
<comment type="caution">
    <text evidence="5">The sequence shown here is derived from an EMBL/GenBank/DDBJ whole genome shotgun (WGS) entry which is preliminary data.</text>
</comment>
<dbReference type="EMBL" id="JAKNCJ010000001">
    <property type="protein sequence ID" value="MCL6422196.1"/>
    <property type="molecule type" value="Genomic_DNA"/>
</dbReference>
<dbReference type="Gene3D" id="3.40.630.190">
    <property type="entry name" value="LCP protein"/>
    <property type="match status" value="1"/>
</dbReference>
<dbReference type="Pfam" id="PF03816">
    <property type="entry name" value="LytR_cpsA_psr"/>
    <property type="match status" value="1"/>
</dbReference>
<accession>A0ABT0QX25</accession>
<keyword evidence="3" id="KW-0812">Transmembrane</keyword>
<dbReference type="InterPro" id="IPR004474">
    <property type="entry name" value="LytR_CpsA_psr"/>
</dbReference>
<feature type="region of interest" description="Disordered" evidence="2">
    <location>
        <begin position="1"/>
        <end position="20"/>
    </location>
</feature>
<keyword evidence="3" id="KW-0472">Membrane</keyword>